<keyword evidence="2" id="KW-1185">Reference proteome</keyword>
<gene>
    <name evidence="1" type="ORF">LTR32_007071</name>
</gene>
<evidence type="ECO:0008006" key="3">
    <source>
        <dbReference type="Google" id="ProtNLM"/>
    </source>
</evidence>
<protein>
    <recommendedName>
        <fullName evidence="3">F-box domain-containing protein</fullName>
    </recommendedName>
</protein>
<name>A0ABR0KX52_9PEZI</name>
<sequence>MIHVCITSQPPRREEHLATMQSNVSPPADKRTLTTLPQEVKNIIYSLLLPSGEMLKRIKPSKCAKTTAWNAFAVICVDASRLDTAIFQVSKAMNTEASDILFACNTVTLDVEECCSTHGVATVREDSRRRFLIAQPYRTIRLHFGGSGRRGCDRDCIVKLVKSIAAVLKDSGHHKLTVDLSGVSSERIIGVHFLLAKEQTGVQYTEVGTAETTLSSVTTRFVHPPIREAFKIMSGLPRSLLTLPMRRGHPEALWHVNETHPWVMRSLIAMLRLYYEDEENSELLSKVWAEHEPSEEELATVTHWGFVGGVLEDGQAGDD</sequence>
<accession>A0ABR0KX52</accession>
<comment type="caution">
    <text evidence="1">The sequence shown here is derived from an EMBL/GenBank/DDBJ whole genome shotgun (WGS) entry which is preliminary data.</text>
</comment>
<dbReference type="EMBL" id="JAVRRR010000933">
    <property type="protein sequence ID" value="KAK5139994.1"/>
    <property type="molecule type" value="Genomic_DNA"/>
</dbReference>
<evidence type="ECO:0000313" key="2">
    <source>
        <dbReference type="Proteomes" id="UP001308179"/>
    </source>
</evidence>
<proteinExistence type="predicted"/>
<evidence type="ECO:0000313" key="1">
    <source>
        <dbReference type="EMBL" id="KAK5139994.1"/>
    </source>
</evidence>
<dbReference type="Proteomes" id="UP001308179">
    <property type="component" value="Unassembled WGS sequence"/>
</dbReference>
<reference evidence="1 2" key="1">
    <citation type="submission" date="2023-08" db="EMBL/GenBank/DDBJ databases">
        <title>Black Yeasts Isolated from many extreme environments.</title>
        <authorList>
            <person name="Coleine C."/>
            <person name="Stajich J.E."/>
            <person name="Selbmann L."/>
        </authorList>
    </citation>
    <scope>NUCLEOTIDE SEQUENCE [LARGE SCALE GENOMIC DNA]</scope>
    <source>
        <strain evidence="1 2">CCFEE 5386</strain>
    </source>
</reference>
<organism evidence="1 2">
    <name type="scientific">Rachicladosporium monterosium</name>
    <dbReference type="NCBI Taxonomy" id="1507873"/>
    <lineage>
        <taxon>Eukaryota</taxon>
        <taxon>Fungi</taxon>
        <taxon>Dikarya</taxon>
        <taxon>Ascomycota</taxon>
        <taxon>Pezizomycotina</taxon>
        <taxon>Dothideomycetes</taxon>
        <taxon>Dothideomycetidae</taxon>
        <taxon>Cladosporiales</taxon>
        <taxon>Cladosporiaceae</taxon>
        <taxon>Rachicladosporium</taxon>
    </lineage>
</organism>